<evidence type="ECO:0000256" key="6">
    <source>
        <dbReference type="RuleBase" id="RU003355"/>
    </source>
</evidence>
<dbReference type="InterPro" id="IPR034202">
    <property type="entry name" value="Subtilisin_Carlsberg-like"/>
</dbReference>
<dbReference type="PROSITE" id="PS00137">
    <property type="entry name" value="SUBTILASE_HIS"/>
    <property type="match status" value="1"/>
</dbReference>
<dbReference type="GO" id="GO:0006508">
    <property type="term" value="P:proteolysis"/>
    <property type="evidence" value="ECO:0007669"/>
    <property type="project" value="UniProtKB-KW"/>
</dbReference>
<comment type="similarity">
    <text evidence="1 6">Belongs to the peptidase S8 family.</text>
</comment>
<keyword evidence="5 6" id="KW-0720">Serine protease</keyword>
<dbReference type="PRINTS" id="PR00723">
    <property type="entry name" value="SUBTILISIN"/>
</dbReference>
<proteinExistence type="inferred from homology"/>
<name>A0A7J3I7B5_9CREN</name>
<dbReference type="PANTHER" id="PTHR43806:SF11">
    <property type="entry name" value="CEREVISIN-RELATED"/>
    <property type="match status" value="1"/>
</dbReference>
<evidence type="ECO:0000313" key="8">
    <source>
        <dbReference type="EMBL" id="HGN36491.1"/>
    </source>
</evidence>
<dbReference type="InterPro" id="IPR023828">
    <property type="entry name" value="Peptidase_S8_Ser-AS"/>
</dbReference>
<keyword evidence="4 6" id="KW-0378">Hydrolase</keyword>
<dbReference type="Gene3D" id="3.30.70.80">
    <property type="entry name" value="Peptidase S8 propeptide/proteinase inhibitor I9"/>
    <property type="match status" value="1"/>
</dbReference>
<dbReference type="PANTHER" id="PTHR43806">
    <property type="entry name" value="PEPTIDASE S8"/>
    <property type="match status" value="1"/>
</dbReference>
<dbReference type="InterPro" id="IPR000209">
    <property type="entry name" value="Peptidase_S8/S53_dom"/>
</dbReference>
<evidence type="ECO:0000256" key="3">
    <source>
        <dbReference type="ARBA" id="ARBA00022723"/>
    </source>
</evidence>
<protein>
    <submittedName>
        <fullName evidence="8">Peptidase S8</fullName>
    </submittedName>
</protein>
<dbReference type="SUPFAM" id="SSF52743">
    <property type="entry name" value="Subtilisin-like"/>
    <property type="match status" value="1"/>
</dbReference>
<dbReference type="PROSITE" id="PS51892">
    <property type="entry name" value="SUBTILASE"/>
    <property type="match status" value="1"/>
</dbReference>
<comment type="caution">
    <text evidence="8">The sequence shown here is derived from an EMBL/GenBank/DDBJ whole genome shotgun (WGS) entry which is preliminary data.</text>
</comment>
<keyword evidence="2 6" id="KW-0645">Protease</keyword>
<dbReference type="EMBL" id="DTAI01000081">
    <property type="protein sequence ID" value="HGN36491.1"/>
    <property type="molecule type" value="Genomic_DNA"/>
</dbReference>
<evidence type="ECO:0000256" key="1">
    <source>
        <dbReference type="ARBA" id="ARBA00011073"/>
    </source>
</evidence>
<dbReference type="GO" id="GO:0046872">
    <property type="term" value="F:metal ion binding"/>
    <property type="evidence" value="ECO:0007669"/>
    <property type="project" value="UniProtKB-KW"/>
</dbReference>
<dbReference type="AlphaFoldDB" id="A0A7J3I7B5"/>
<evidence type="ECO:0000256" key="2">
    <source>
        <dbReference type="ARBA" id="ARBA00022670"/>
    </source>
</evidence>
<dbReference type="InterPro" id="IPR036852">
    <property type="entry name" value="Peptidase_S8/S53_dom_sf"/>
</dbReference>
<dbReference type="InterPro" id="IPR022398">
    <property type="entry name" value="Peptidase_S8_His-AS"/>
</dbReference>
<dbReference type="Pfam" id="PF00082">
    <property type="entry name" value="Peptidase_S8"/>
    <property type="match status" value="1"/>
</dbReference>
<dbReference type="CDD" id="cd07477">
    <property type="entry name" value="Peptidases_S8_Subtilisin_subset"/>
    <property type="match status" value="1"/>
</dbReference>
<accession>A0A7J3I7B5</accession>
<evidence type="ECO:0000259" key="7">
    <source>
        <dbReference type="Pfam" id="PF00082"/>
    </source>
</evidence>
<gene>
    <name evidence="8" type="ORF">ENT87_02945</name>
</gene>
<dbReference type="PROSITE" id="PS00136">
    <property type="entry name" value="SUBTILASE_ASP"/>
    <property type="match status" value="1"/>
</dbReference>
<dbReference type="InterPro" id="IPR023827">
    <property type="entry name" value="Peptidase_S8_Asp-AS"/>
</dbReference>
<feature type="domain" description="Peptidase S8/S53" evidence="7">
    <location>
        <begin position="126"/>
        <end position="387"/>
    </location>
</feature>
<keyword evidence="3" id="KW-0479">Metal-binding</keyword>
<dbReference type="InterPro" id="IPR015500">
    <property type="entry name" value="Peptidase_S8_subtilisin-rel"/>
</dbReference>
<organism evidence="8">
    <name type="scientific">Ignisphaera aggregans</name>
    <dbReference type="NCBI Taxonomy" id="334771"/>
    <lineage>
        <taxon>Archaea</taxon>
        <taxon>Thermoproteota</taxon>
        <taxon>Thermoprotei</taxon>
        <taxon>Desulfurococcales</taxon>
        <taxon>Desulfurococcaceae</taxon>
        <taxon>Ignisphaera</taxon>
    </lineage>
</organism>
<dbReference type="PROSITE" id="PS00138">
    <property type="entry name" value="SUBTILASE_SER"/>
    <property type="match status" value="1"/>
</dbReference>
<dbReference type="GO" id="GO:0004252">
    <property type="term" value="F:serine-type endopeptidase activity"/>
    <property type="evidence" value="ECO:0007669"/>
    <property type="project" value="InterPro"/>
</dbReference>
<sequence length="404" mass="43139">MCIYRLSIVFLLVLLVLSSIPIVAETSILVRVIVGVEMSAFTRARDVLKGYGAIYSEIPEIGTIALEIPQRALKYIERLSGIRYVELDAELFALGEVQWNIEMINATDVWSKYSSYGDAAYGYDTTVEVAVIDTGIDYSHRDLQGAVTWCVVSLRNTKTFYEGSNLKNCGDNNGHGTHVAGIIAARVNGFGVAGVAPKARLYAVKVLSASGIGYISDVAKGIVEAAKGPDNTPGTDDDADVISMSLGGPDSQTLYSAIQYAYSYNITLVAAAGNEGASQPTCPACYSEVIAVGAIDHNYDVATWSNRNVDLVAPGVDILSTWPKNKYAYASGTSMACPHVSGVVVLIQTLRLANGRPKLTPAQIYTTLTTTAVDLGENGPDQLYGYGLVDAYRAVENALQIEGS</sequence>
<evidence type="ECO:0000256" key="5">
    <source>
        <dbReference type="ARBA" id="ARBA00022825"/>
    </source>
</evidence>
<dbReference type="InterPro" id="IPR037045">
    <property type="entry name" value="S8pro/Inhibitor_I9_sf"/>
</dbReference>
<dbReference type="InterPro" id="IPR050131">
    <property type="entry name" value="Peptidase_S8_subtilisin-like"/>
</dbReference>
<reference evidence="8" key="1">
    <citation type="journal article" date="2020" name="mSystems">
        <title>Genome- and Community-Level Interaction Insights into Carbon Utilization and Element Cycling Functions of Hydrothermarchaeota in Hydrothermal Sediment.</title>
        <authorList>
            <person name="Zhou Z."/>
            <person name="Liu Y."/>
            <person name="Xu W."/>
            <person name="Pan J."/>
            <person name="Luo Z.H."/>
            <person name="Li M."/>
        </authorList>
    </citation>
    <scope>NUCLEOTIDE SEQUENCE [LARGE SCALE GENOMIC DNA]</scope>
    <source>
        <strain evidence="8">SpSt-618</strain>
    </source>
</reference>
<evidence type="ECO:0000256" key="4">
    <source>
        <dbReference type="ARBA" id="ARBA00022801"/>
    </source>
</evidence>
<dbReference type="Gene3D" id="3.40.50.200">
    <property type="entry name" value="Peptidase S8/S53 domain"/>
    <property type="match status" value="1"/>
</dbReference>